<keyword evidence="2 5" id="KW-0812">Transmembrane</keyword>
<reference evidence="7" key="1">
    <citation type="submission" date="2019-01" db="EMBL/GenBank/DDBJ databases">
        <title>Sinorhodobacter populi sp. nov. isolated from the symptomatic bark tissue of Populus euramericana canker.</title>
        <authorList>
            <person name="Xu G."/>
        </authorList>
    </citation>
    <scope>NUCLEOTIDE SEQUENCE [LARGE SCALE GENOMIC DNA]</scope>
    <source>
        <strain evidence="7">CGMCC 1.12963</strain>
    </source>
</reference>
<keyword evidence="4 5" id="KW-0472">Membrane</keyword>
<feature type="transmembrane region" description="Helical" evidence="5">
    <location>
        <begin position="127"/>
        <end position="148"/>
    </location>
</feature>
<reference evidence="7" key="2">
    <citation type="submission" date="2019-01" db="EMBL/GenBank/DDBJ databases">
        <authorList>
            <person name="Li Y."/>
        </authorList>
    </citation>
    <scope>NUCLEOTIDE SEQUENCE [LARGE SCALE GENOMIC DNA]</scope>
    <source>
        <strain evidence="7">CGMCC 1.12963</strain>
    </source>
</reference>
<evidence type="ECO:0000259" key="6">
    <source>
        <dbReference type="Pfam" id="PF04893"/>
    </source>
</evidence>
<dbReference type="EMBL" id="SAVA01000009">
    <property type="protein sequence ID" value="RWR50375.1"/>
    <property type="molecule type" value="Genomic_DNA"/>
</dbReference>
<feature type="transmembrane region" description="Helical" evidence="5">
    <location>
        <begin position="35"/>
        <end position="59"/>
    </location>
</feature>
<evidence type="ECO:0000313" key="8">
    <source>
        <dbReference type="Proteomes" id="UP000288071"/>
    </source>
</evidence>
<evidence type="ECO:0000256" key="5">
    <source>
        <dbReference type="SAM" id="Phobius"/>
    </source>
</evidence>
<proteinExistence type="predicted"/>
<evidence type="ECO:0000313" key="7">
    <source>
        <dbReference type="EMBL" id="RWR50375.1"/>
    </source>
</evidence>
<dbReference type="RefSeq" id="WP_128157177.1">
    <property type="nucleotide sequence ID" value="NZ_JBHSOM010000008.1"/>
</dbReference>
<feature type="transmembrane region" description="Helical" evidence="5">
    <location>
        <begin position="104"/>
        <end position="121"/>
    </location>
</feature>
<feature type="transmembrane region" description="Helical" evidence="5">
    <location>
        <begin position="160"/>
        <end position="189"/>
    </location>
</feature>
<comment type="caution">
    <text evidence="7">The sequence shown here is derived from an EMBL/GenBank/DDBJ whole genome shotgun (WGS) entry which is preliminary data.</text>
</comment>
<dbReference type="AlphaFoldDB" id="A0A3S3LS69"/>
<evidence type="ECO:0000256" key="2">
    <source>
        <dbReference type="ARBA" id="ARBA00022692"/>
    </source>
</evidence>
<gene>
    <name evidence="7" type="ORF">EOW66_15360</name>
</gene>
<dbReference type="GO" id="GO:0016020">
    <property type="term" value="C:membrane"/>
    <property type="evidence" value="ECO:0007669"/>
    <property type="project" value="UniProtKB-SubCell"/>
</dbReference>
<feature type="transmembrane region" description="Helical" evidence="5">
    <location>
        <begin position="71"/>
        <end position="92"/>
    </location>
</feature>
<protein>
    <submittedName>
        <fullName evidence="7">YIP1 family protein</fullName>
    </submittedName>
</protein>
<feature type="domain" description="Yip1" evidence="6">
    <location>
        <begin position="36"/>
        <end position="178"/>
    </location>
</feature>
<evidence type="ECO:0000256" key="1">
    <source>
        <dbReference type="ARBA" id="ARBA00004141"/>
    </source>
</evidence>
<keyword evidence="8" id="KW-1185">Reference proteome</keyword>
<organism evidence="7 8">
    <name type="scientific">Paenirhodobacter huangdaonensis</name>
    <dbReference type="NCBI Taxonomy" id="2501515"/>
    <lineage>
        <taxon>Bacteria</taxon>
        <taxon>Pseudomonadati</taxon>
        <taxon>Pseudomonadota</taxon>
        <taxon>Alphaproteobacteria</taxon>
        <taxon>Rhodobacterales</taxon>
        <taxon>Rhodobacter group</taxon>
        <taxon>Paenirhodobacter</taxon>
    </lineage>
</organism>
<comment type="subcellular location">
    <subcellularLocation>
        <location evidence="1">Membrane</location>
        <topology evidence="1">Multi-pass membrane protein</topology>
    </subcellularLocation>
</comment>
<dbReference type="Proteomes" id="UP000288071">
    <property type="component" value="Unassembled WGS sequence"/>
</dbReference>
<accession>A0A3S3LS69</accession>
<dbReference type="InterPro" id="IPR006977">
    <property type="entry name" value="Yip1_dom"/>
</dbReference>
<evidence type="ECO:0000256" key="4">
    <source>
        <dbReference type="ARBA" id="ARBA00023136"/>
    </source>
</evidence>
<dbReference type="Pfam" id="PF04893">
    <property type="entry name" value="Yip1"/>
    <property type="match status" value="1"/>
</dbReference>
<evidence type="ECO:0000256" key="3">
    <source>
        <dbReference type="ARBA" id="ARBA00022989"/>
    </source>
</evidence>
<keyword evidence="3 5" id="KW-1133">Transmembrane helix</keyword>
<name>A0A3S3LS69_9RHOB</name>
<sequence length="195" mass="20848">MERPMLTTLVLRSLQAPREVARFLIALDLPMSARFTALGAVMALSAALGTAAELLFSFVTKVDLGPPTNPLPMALVQGALMLYAAGAMAFFGRQFGGTGRFADALILVVWIEFLLILGQVVQILVMVFFPLVSVLGTLALIGLLFWLLTQFTAALHGFDTLFKVAFGVIAVFFGSAMLFGMLLLSLGIVPVPTPL</sequence>